<organism evidence="2 3">
    <name type="scientific">Terrisporobacter mayombei</name>
    <dbReference type="NCBI Taxonomy" id="1541"/>
    <lineage>
        <taxon>Bacteria</taxon>
        <taxon>Bacillati</taxon>
        <taxon>Bacillota</taxon>
        <taxon>Clostridia</taxon>
        <taxon>Peptostreptococcales</taxon>
        <taxon>Peptostreptococcaceae</taxon>
        <taxon>Terrisporobacter</taxon>
    </lineage>
</organism>
<dbReference type="Proteomes" id="UP001235030">
    <property type="component" value="Chromosome"/>
</dbReference>
<accession>A0ABY9PXB2</accession>
<protein>
    <submittedName>
        <fullName evidence="2">Uncharacterized protein</fullName>
    </submittedName>
</protein>
<sequence>MINKLNNLNLSNNDLELNNIYKNEELNNTNTGELKGEISNNLKDAQANFNKEMIAKAENIAIKIVKGESLTSEEKEFINKKYPQLKEFATKTYKEANEQKIFMKMSKLGEIPNMDKDINNLELYMINKLNNLNLSNNDLELNNIYKNEELNNTNTGELKGEISNTLKDVQENLNKEMVIKIKEIIAKAENIAIKIVKGESLTSKEKEFINKKYPQLKEFATKTYKEANELKIFIKMSKLGEIQNTDKDINNLINNEKIKNNTLFKDCKITASEWKVKEESIGEIEKYFVQIKKDLSKLENILLKIIKGKNLTSEEKDFIDRKYPESKNAANEIKNEYKSLKNIIKGCKSGEDVDEIISKEINKLKKEESIEQGNKENTLKTILVKLKKEIINEVIKSTKQTIKNEEVDLKKFEYIKDNILKGEKITLKELKFIQSKNPQIKQIIEETVKEIIDSSLKKENNNLKLDKKAVMLKLIEDTKEKGSKGSLSELEVKIKLLILEDEDDIYSKIVNPESIYALNPFVYFKTNLMSYSLICLGIAGVILVVSLLLHNH</sequence>
<evidence type="ECO:0000313" key="3">
    <source>
        <dbReference type="Proteomes" id="UP001235030"/>
    </source>
</evidence>
<feature type="transmembrane region" description="Helical" evidence="1">
    <location>
        <begin position="528"/>
        <end position="549"/>
    </location>
</feature>
<keyword evidence="1" id="KW-0472">Membrane</keyword>
<dbReference type="EMBL" id="CP101637">
    <property type="protein sequence ID" value="WMT80287.1"/>
    <property type="molecule type" value="Genomic_DNA"/>
</dbReference>
<proteinExistence type="predicted"/>
<dbReference type="RefSeq" id="WP_228104540.1">
    <property type="nucleotide sequence ID" value="NZ_CP101637.1"/>
</dbReference>
<keyword evidence="1" id="KW-0812">Transmembrane</keyword>
<gene>
    <name evidence="2" type="ORF">TEMA_06010</name>
</gene>
<evidence type="ECO:0000256" key="1">
    <source>
        <dbReference type="SAM" id="Phobius"/>
    </source>
</evidence>
<keyword evidence="3" id="KW-1185">Reference proteome</keyword>
<name>A0ABY9PXB2_9FIRM</name>
<evidence type="ECO:0000313" key="2">
    <source>
        <dbReference type="EMBL" id="WMT80287.1"/>
    </source>
</evidence>
<keyword evidence="1" id="KW-1133">Transmembrane helix</keyword>
<reference evidence="2 3" key="1">
    <citation type="submission" date="2022-07" db="EMBL/GenBank/DDBJ databases">
        <title>Genome sequence of Terrisporobacter mayombei DSM6539.</title>
        <authorList>
            <person name="Boeer T."/>
            <person name="Bengelsdorf F.R."/>
            <person name="Daniel R."/>
            <person name="Poehlein A."/>
        </authorList>
    </citation>
    <scope>NUCLEOTIDE SEQUENCE [LARGE SCALE GENOMIC DNA]</scope>
    <source>
        <strain evidence="2 3">DSM 6539</strain>
    </source>
</reference>